<sequence length="245" mass="28420">MKKLFKRIKWVDVRILLVCAIAFVVYSFSNKKSEDKEISGIEVFFKGEDYHFVTGADIRSMVEKSLPNTSRVNRSIVDLKKVEDEVLSNELIKNAEVYLSIDGKLYVDVWQKEAVGRYFENGKSYYIDNTGRSMPISHNFSQRVPMIDGRITENNRGDLLKMLKLINESEFLKQDLTGIIIRGDETLMLKSRTNDYSISFGTFDEMEKKLNNYTAFVKYCTEGKLDTKQYKSINLRFTQQVVCSK</sequence>
<organism evidence="1 2">
    <name type="scientific">Myroides albus</name>
    <dbReference type="NCBI Taxonomy" id="2562892"/>
    <lineage>
        <taxon>Bacteria</taxon>
        <taxon>Pseudomonadati</taxon>
        <taxon>Bacteroidota</taxon>
        <taxon>Flavobacteriia</taxon>
        <taxon>Flavobacteriales</taxon>
        <taxon>Flavobacteriaceae</taxon>
        <taxon>Myroides</taxon>
    </lineage>
</organism>
<dbReference type="AlphaFoldDB" id="A0A6I3LJU0"/>
<comment type="caution">
    <text evidence="1">The sequence shown here is derived from an EMBL/GenBank/DDBJ whole genome shotgun (WGS) entry which is preliminary data.</text>
</comment>
<evidence type="ECO:0000313" key="1">
    <source>
        <dbReference type="EMBL" id="MTG98074.1"/>
    </source>
</evidence>
<protein>
    <submittedName>
        <fullName evidence="1">Cell division protein FtsQ</fullName>
    </submittedName>
</protein>
<dbReference type="GO" id="GO:0051301">
    <property type="term" value="P:cell division"/>
    <property type="evidence" value="ECO:0007669"/>
    <property type="project" value="UniProtKB-KW"/>
</dbReference>
<dbReference type="Proteomes" id="UP000438760">
    <property type="component" value="Unassembled WGS sequence"/>
</dbReference>
<dbReference type="RefSeq" id="WP_160339658.1">
    <property type="nucleotide sequence ID" value="NZ_CP102754.1"/>
</dbReference>
<reference evidence="1 2" key="1">
    <citation type="submission" date="2019-11" db="EMBL/GenBank/DDBJ databases">
        <title>Genome of Strain BIT-d1.</title>
        <authorList>
            <person name="Yang Y."/>
        </authorList>
    </citation>
    <scope>NUCLEOTIDE SEQUENCE [LARGE SCALE GENOMIC DNA]</scope>
    <source>
        <strain evidence="1 2">BIT-d1</strain>
    </source>
</reference>
<keyword evidence="2" id="KW-1185">Reference proteome</keyword>
<keyword evidence="1" id="KW-0132">Cell division</keyword>
<gene>
    <name evidence="1" type="ORF">GJV76_08010</name>
</gene>
<dbReference type="EMBL" id="WMJX01000013">
    <property type="protein sequence ID" value="MTG98074.1"/>
    <property type="molecule type" value="Genomic_DNA"/>
</dbReference>
<keyword evidence="1" id="KW-0131">Cell cycle</keyword>
<proteinExistence type="predicted"/>
<name>A0A6I3LJU0_9FLAO</name>
<accession>A0A6I3LJU0</accession>
<evidence type="ECO:0000313" key="2">
    <source>
        <dbReference type="Proteomes" id="UP000438760"/>
    </source>
</evidence>